<feature type="signal peptide" evidence="1">
    <location>
        <begin position="1"/>
        <end position="25"/>
    </location>
</feature>
<feature type="chain" id="PRO_5030160511" evidence="1">
    <location>
        <begin position="26"/>
        <end position="152"/>
    </location>
</feature>
<name>A0A6U6JBX3_9DINO</name>
<organism evidence="2">
    <name type="scientific">Zooxanthella nutricula</name>
    <dbReference type="NCBI Taxonomy" id="1333877"/>
    <lineage>
        <taxon>Eukaryota</taxon>
        <taxon>Sar</taxon>
        <taxon>Alveolata</taxon>
        <taxon>Dinophyceae</taxon>
        <taxon>Peridiniales</taxon>
        <taxon>Peridiniales incertae sedis</taxon>
        <taxon>Zooxanthella</taxon>
    </lineage>
</organism>
<keyword evidence="1" id="KW-0732">Signal</keyword>
<evidence type="ECO:0000313" key="2">
    <source>
        <dbReference type="EMBL" id="CAD9528702.1"/>
    </source>
</evidence>
<accession>A0A6U6JBX3</accession>
<reference evidence="2" key="1">
    <citation type="submission" date="2021-01" db="EMBL/GenBank/DDBJ databases">
        <authorList>
            <person name="Corre E."/>
            <person name="Pelletier E."/>
            <person name="Niang G."/>
            <person name="Scheremetjew M."/>
            <person name="Finn R."/>
            <person name="Kale V."/>
            <person name="Holt S."/>
            <person name="Cochrane G."/>
            <person name="Meng A."/>
            <person name="Brown T."/>
            <person name="Cohen L."/>
        </authorList>
    </citation>
    <scope>NUCLEOTIDE SEQUENCE</scope>
    <source>
        <strain evidence="2">RCC3387</strain>
    </source>
</reference>
<sequence>MAHAAAIGVLTAAAFLAWSAAAVDASGRPPKHGVRERKPLTVEIPRLLVESHGVALASELVAGEVYDDRQRVIPELRVARLSITLSVSQASEVSKMFKELQSKVSIQGKAKVERPSDGKLMLTCEYRTPNFANTFATLRKVFAEHFGDEETV</sequence>
<proteinExistence type="predicted"/>
<protein>
    <submittedName>
        <fullName evidence="2">Uncharacterized protein</fullName>
    </submittedName>
</protein>
<evidence type="ECO:0000256" key="1">
    <source>
        <dbReference type="SAM" id="SignalP"/>
    </source>
</evidence>
<dbReference type="AlphaFoldDB" id="A0A6U6JBX3"/>
<dbReference type="EMBL" id="HBGW01018962">
    <property type="protein sequence ID" value="CAD9528702.1"/>
    <property type="molecule type" value="Transcribed_RNA"/>
</dbReference>
<gene>
    <name evidence="2" type="ORF">BRAN1462_LOCUS11971</name>
</gene>